<organism evidence="3 4">
    <name type="scientific">Dillenia turbinata</name>
    <dbReference type="NCBI Taxonomy" id="194707"/>
    <lineage>
        <taxon>Eukaryota</taxon>
        <taxon>Viridiplantae</taxon>
        <taxon>Streptophyta</taxon>
        <taxon>Embryophyta</taxon>
        <taxon>Tracheophyta</taxon>
        <taxon>Spermatophyta</taxon>
        <taxon>Magnoliopsida</taxon>
        <taxon>eudicotyledons</taxon>
        <taxon>Gunneridae</taxon>
        <taxon>Pentapetalae</taxon>
        <taxon>Dilleniales</taxon>
        <taxon>Dilleniaceae</taxon>
        <taxon>Dillenia</taxon>
    </lineage>
</organism>
<sequence>MLSGVTTTLKDVQDEFLKLVYKETILGGHSLENGLLALKISHNLVIDTAVPYKHPVVHHTKQHSRSLEIQDSSCGHDRPEFGAPPRLVRRKLLTILTESGKTSSFIDDVSIVKQYASGTCNAFPVCSDEEALSKVTKEVKNEKTHFVWTQFSELNSNFKKQSSDTEKLNTRIAGMISLLTCNQKSVDRKAVKCKVNSELKDVLTRLNTGVQNLYSNLPTNAMLIICTGHGDTAIVQRHEAKPETRAHLEEYLHSRESIQSWGFFALECLVKKLARGSYTSCKAFHHHKKGSIKLNTMGSQPNNQ</sequence>
<dbReference type="GO" id="GO:0005634">
    <property type="term" value="C:nucleus"/>
    <property type="evidence" value="ECO:0007669"/>
    <property type="project" value="TreeGrafter"/>
</dbReference>
<proteinExistence type="predicted"/>
<dbReference type="InterPro" id="IPR036397">
    <property type="entry name" value="RNaseH_sf"/>
</dbReference>
<dbReference type="EMBL" id="JBAMMX010000006">
    <property type="protein sequence ID" value="KAK6938328.1"/>
    <property type="molecule type" value="Genomic_DNA"/>
</dbReference>
<evidence type="ECO:0000256" key="1">
    <source>
        <dbReference type="ARBA" id="ARBA00022722"/>
    </source>
</evidence>
<dbReference type="GO" id="GO:0004527">
    <property type="term" value="F:exonuclease activity"/>
    <property type="evidence" value="ECO:0007669"/>
    <property type="project" value="InterPro"/>
</dbReference>
<comment type="caution">
    <text evidence="3">The sequence shown here is derived from an EMBL/GenBank/DDBJ whole genome shotgun (WGS) entry which is preliminary data.</text>
</comment>
<dbReference type="PANTHER" id="PTHR12801">
    <property type="entry name" value="RNA EXONUCLEASE REXO1 / RECO3 FAMILY MEMBER-RELATED"/>
    <property type="match status" value="1"/>
</dbReference>
<evidence type="ECO:0000313" key="4">
    <source>
        <dbReference type="Proteomes" id="UP001370490"/>
    </source>
</evidence>
<evidence type="ECO:0000256" key="2">
    <source>
        <dbReference type="ARBA" id="ARBA00022801"/>
    </source>
</evidence>
<feature type="non-terminal residue" evidence="3">
    <location>
        <position position="304"/>
    </location>
</feature>
<reference evidence="3 4" key="1">
    <citation type="submission" date="2023-12" db="EMBL/GenBank/DDBJ databases">
        <title>A high-quality genome assembly for Dillenia turbinata (Dilleniales).</title>
        <authorList>
            <person name="Chanderbali A."/>
        </authorList>
    </citation>
    <scope>NUCLEOTIDE SEQUENCE [LARGE SCALE GENOMIC DNA]</scope>
    <source>
        <strain evidence="3">LSX21</strain>
        <tissue evidence="3">Leaf</tissue>
    </source>
</reference>
<name>A0AAN8ZL86_9MAGN</name>
<dbReference type="Gene3D" id="3.30.420.10">
    <property type="entry name" value="Ribonuclease H-like superfamily/Ribonuclease H"/>
    <property type="match status" value="1"/>
</dbReference>
<dbReference type="Proteomes" id="UP001370490">
    <property type="component" value="Unassembled WGS sequence"/>
</dbReference>
<keyword evidence="2" id="KW-0378">Hydrolase</keyword>
<keyword evidence="4" id="KW-1185">Reference proteome</keyword>
<dbReference type="GO" id="GO:0003676">
    <property type="term" value="F:nucleic acid binding"/>
    <property type="evidence" value="ECO:0007669"/>
    <property type="project" value="InterPro"/>
</dbReference>
<dbReference type="AlphaFoldDB" id="A0AAN8ZL86"/>
<keyword evidence="1" id="KW-0540">Nuclease</keyword>
<protein>
    <recommendedName>
        <fullName evidence="5">Small RNA degrading nuclease 5</fullName>
    </recommendedName>
</protein>
<accession>A0AAN8ZL86</accession>
<dbReference type="PANTHER" id="PTHR12801:SF157">
    <property type="entry name" value="SMALL RNA DEGRADING NUCLEASE 5"/>
    <property type="match status" value="1"/>
</dbReference>
<evidence type="ECO:0008006" key="5">
    <source>
        <dbReference type="Google" id="ProtNLM"/>
    </source>
</evidence>
<evidence type="ECO:0000313" key="3">
    <source>
        <dbReference type="EMBL" id="KAK6938328.1"/>
    </source>
</evidence>
<gene>
    <name evidence="3" type="ORF">RJ641_031836</name>
</gene>
<dbReference type="InterPro" id="IPR047021">
    <property type="entry name" value="REXO1/3/4-like"/>
</dbReference>